<dbReference type="InterPro" id="IPR002078">
    <property type="entry name" value="Sigma_54_int"/>
</dbReference>
<keyword evidence="6" id="KW-0597">Phosphoprotein</keyword>
<evidence type="ECO:0000313" key="10">
    <source>
        <dbReference type="Proteomes" id="UP001257914"/>
    </source>
</evidence>
<sequence length="477" mass="54163">MANKHFGLFAKQVEEQMNKQPASILIADDDSNVLMALKLLLKAENFDVTAVDKPFDVLQLIERKNFSCVIIDLNYHRDTTSGHEGLELLTAIKKRDEHLPVIVMTGFSSIDIVVEAMKLGAVDFVQKPWKNIELIGKIQAQITIGELAQKGSRLAQENALLKSEGQLKRQHIVADSANMKALLTQIELLAKSDMNILFTGENGTGKSMLASYLHHCSTRNEQPFLSVNMGAITETLFESEMFGHVKGAFTDSKEARIGRFELADNGTLFLDEIANIPLSQQAKLLRVLEERQFEKVGSAKTQQLNIRIVSATNADLSLMVEQHQFRQDLLYRLNTVEINIPSLRERKQDIIPLAEYFSEHFCEKYRIENKTFSDKTKDVLVNYTWPGNIRELSHIIERAMFLSQNDQIEVSDLGISGVEVIDNSPEPLSLNSASLDEIEAYFIKQRLERFNHNVQETIESLGLSRSAYYRRIEKYKL</sequence>
<dbReference type="Pfam" id="PF25601">
    <property type="entry name" value="AAA_lid_14"/>
    <property type="match status" value="1"/>
</dbReference>
<dbReference type="Gene3D" id="3.40.50.300">
    <property type="entry name" value="P-loop containing nucleotide triphosphate hydrolases"/>
    <property type="match status" value="1"/>
</dbReference>
<evidence type="ECO:0000256" key="1">
    <source>
        <dbReference type="ARBA" id="ARBA00022741"/>
    </source>
</evidence>
<organism evidence="9 10">
    <name type="scientific">Psychrosphaera aquimarina</name>
    <dbReference type="NCBI Taxonomy" id="2044854"/>
    <lineage>
        <taxon>Bacteria</taxon>
        <taxon>Pseudomonadati</taxon>
        <taxon>Pseudomonadota</taxon>
        <taxon>Gammaproteobacteria</taxon>
        <taxon>Alteromonadales</taxon>
        <taxon>Pseudoalteromonadaceae</taxon>
        <taxon>Psychrosphaera</taxon>
    </lineage>
</organism>
<keyword evidence="3" id="KW-0805">Transcription regulation</keyword>
<dbReference type="PROSITE" id="PS50045">
    <property type="entry name" value="SIGMA54_INTERACT_4"/>
    <property type="match status" value="1"/>
</dbReference>
<evidence type="ECO:0000256" key="6">
    <source>
        <dbReference type="PROSITE-ProRule" id="PRU00169"/>
    </source>
</evidence>
<keyword evidence="4" id="KW-0238">DNA-binding</keyword>
<dbReference type="PANTHER" id="PTHR32071:SF113">
    <property type="entry name" value="ALGINATE BIOSYNTHESIS TRANSCRIPTIONAL REGULATORY PROTEIN ALGB"/>
    <property type="match status" value="1"/>
</dbReference>
<dbReference type="InterPro" id="IPR002197">
    <property type="entry name" value="HTH_Fis"/>
</dbReference>
<proteinExistence type="predicted"/>
<dbReference type="CDD" id="cd00009">
    <property type="entry name" value="AAA"/>
    <property type="match status" value="1"/>
</dbReference>
<dbReference type="SUPFAM" id="SSF52540">
    <property type="entry name" value="P-loop containing nucleoside triphosphate hydrolases"/>
    <property type="match status" value="1"/>
</dbReference>
<dbReference type="Proteomes" id="UP001257914">
    <property type="component" value="Unassembled WGS sequence"/>
</dbReference>
<dbReference type="PROSITE" id="PS50110">
    <property type="entry name" value="RESPONSE_REGULATORY"/>
    <property type="match status" value="1"/>
</dbReference>
<dbReference type="PANTHER" id="PTHR32071">
    <property type="entry name" value="TRANSCRIPTIONAL REGULATORY PROTEIN"/>
    <property type="match status" value="1"/>
</dbReference>
<evidence type="ECO:0000259" key="7">
    <source>
        <dbReference type="PROSITE" id="PS50045"/>
    </source>
</evidence>
<dbReference type="Gene3D" id="3.40.50.2300">
    <property type="match status" value="1"/>
</dbReference>
<dbReference type="InterPro" id="IPR058031">
    <property type="entry name" value="AAA_lid_NorR"/>
</dbReference>
<dbReference type="Pfam" id="PF00158">
    <property type="entry name" value="Sigma54_activat"/>
    <property type="match status" value="1"/>
</dbReference>
<dbReference type="InterPro" id="IPR025943">
    <property type="entry name" value="Sigma_54_int_dom_ATP-bd_2"/>
</dbReference>
<reference evidence="9 10" key="1">
    <citation type="submission" date="2023-10" db="EMBL/GenBank/DDBJ databases">
        <title>Psychrosphaera aquimaarina strain SW33 isolated from seawater.</title>
        <authorList>
            <person name="Bayburt H."/>
            <person name="Kim J.M."/>
            <person name="Choi B.J."/>
            <person name="Jeon C.O."/>
        </authorList>
    </citation>
    <scope>NUCLEOTIDE SEQUENCE [LARGE SCALE GENOMIC DNA]</scope>
    <source>
        <strain evidence="9 10">KCTC 52743</strain>
    </source>
</reference>
<dbReference type="Gene3D" id="1.10.8.60">
    <property type="match status" value="1"/>
</dbReference>
<dbReference type="Gene3D" id="1.10.10.60">
    <property type="entry name" value="Homeodomain-like"/>
    <property type="match status" value="1"/>
</dbReference>
<dbReference type="RefSeq" id="WP_315946435.1">
    <property type="nucleotide sequence ID" value="NZ_JAWCUA010000007.1"/>
</dbReference>
<evidence type="ECO:0000256" key="5">
    <source>
        <dbReference type="ARBA" id="ARBA00023163"/>
    </source>
</evidence>
<dbReference type="PROSITE" id="PS00688">
    <property type="entry name" value="SIGMA54_INTERACT_3"/>
    <property type="match status" value="1"/>
</dbReference>
<dbReference type="PROSITE" id="PS00676">
    <property type="entry name" value="SIGMA54_INTERACT_2"/>
    <property type="match status" value="1"/>
</dbReference>
<keyword evidence="2" id="KW-0067">ATP-binding</keyword>
<name>A0ABU3QZ45_9GAMM</name>
<dbReference type="InterPro" id="IPR003593">
    <property type="entry name" value="AAA+_ATPase"/>
</dbReference>
<evidence type="ECO:0000256" key="4">
    <source>
        <dbReference type="ARBA" id="ARBA00023125"/>
    </source>
</evidence>
<dbReference type="SMART" id="SM00382">
    <property type="entry name" value="AAA"/>
    <property type="match status" value="1"/>
</dbReference>
<evidence type="ECO:0000313" key="9">
    <source>
        <dbReference type="EMBL" id="MDU0112731.1"/>
    </source>
</evidence>
<keyword evidence="5" id="KW-0804">Transcription</keyword>
<feature type="modified residue" description="4-aspartylphosphate" evidence="6">
    <location>
        <position position="72"/>
    </location>
</feature>
<accession>A0ABU3QZ45</accession>
<dbReference type="InterPro" id="IPR027417">
    <property type="entry name" value="P-loop_NTPase"/>
</dbReference>
<gene>
    <name evidence="9" type="ORF">RT723_06880</name>
</gene>
<dbReference type="SMART" id="SM00448">
    <property type="entry name" value="REC"/>
    <property type="match status" value="1"/>
</dbReference>
<evidence type="ECO:0000259" key="8">
    <source>
        <dbReference type="PROSITE" id="PS50110"/>
    </source>
</evidence>
<comment type="caution">
    <text evidence="9">The sequence shown here is derived from an EMBL/GenBank/DDBJ whole genome shotgun (WGS) entry which is preliminary data.</text>
</comment>
<dbReference type="InterPro" id="IPR001789">
    <property type="entry name" value="Sig_transdc_resp-reg_receiver"/>
</dbReference>
<feature type="domain" description="Response regulatory" evidence="8">
    <location>
        <begin position="23"/>
        <end position="142"/>
    </location>
</feature>
<keyword evidence="10" id="KW-1185">Reference proteome</keyword>
<dbReference type="InterPro" id="IPR011006">
    <property type="entry name" value="CheY-like_superfamily"/>
</dbReference>
<feature type="domain" description="Sigma-54 factor interaction" evidence="7">
    <location>
        <begin position="172"/>
        <end position="401"/>
    </location>
</feature>
<dbReference type="EMBL" id="JAWCUA010000007">
    <property type="protein sequence ID" value="MDU0112731.1"/>
    <property type="molecule type" value="Genomic_DNA"/>
</dbReference>
<dbReference type="Pfam" id="PF00072">
    <property type="entry name" value="Response_reg"/>
    <property type="match status" value="1"/>
</dbReference>
<dbReference type="SUPFAM" id="SSF52172">
    <property type="entry name" value="CheY-like"/>
    <property type="match status" value="1"/>
</dbReference>
<protein>
    <submittedName>
        <fullName evidence="9">Sigma-54 dependent transcriptional regulator</fullName>
    </submittedName>
</protein>
<dbReference type="InterPro" id="IPR009057">
    <property type="entry name" value="Homeodomain-like_sf"/>
</dbReference>
<dbReference type="InterPro" id="IPR025944">
    <property type="entry name" value="Sigma_54_int_dom_CS"/>
</dbReference>
<dbReference type="SUPFAM" id="SSF46689">
    <property type="entry name" value="Homeodomain-like"/>
    <property type="match status" value="1"/>
</dbReference>
<dbReference type="Pfam" id="PF02954">
    <property type="entry name" value="HTH_8"/>
    <property type="match status" value="1"/>
</dbReference>
<evidence type="ECO:0000256" key="2">
    <source>
        <dbReference type="ARBA" id="ARBA00022840"/>
    </source>
</evidence>
<keyword evidence="1" id="KW-0547">Nucleotide-binding</keyword>
<evidence type="ECO:0000256" key="3">
    <source>
        <dbReference type="ARBA" id="ARBA00023015"/>
    </source>
</evidence>